<dbReference type="Proteomes" id="UP000694915">
    <property type="component" value="Chromosome 14"/>
</dbReference>
<dbReference type="InterPro" id="IPR001680">
    <property type="entry name" value="WD40_rpt"/>
</dbReference>
<evidence type="ECO:0000313" key="8">
    <source>
        <dbReference type="Proteomes" id="UP000694915"/>
    </source>
</evidence>
<evidence type="ECO:0000256" key="5">
    <source>
        <dbReference type="ARBA" id="ARBA00022737"/>
    </source>
</evidence>
<evidence type="ECO:0000256" key="2">
    <source>
        <dbReference type="ARBA" id="ARBA00005434"/>
    </source>
</evidence>
<dbReference type="RefSeq" id="XP_026643473.1">
    <property type="nucleotide sequence ID" value="XM_026787672.1"/>
</dbReference>
<feature type="compositionally biased region" description="Basic residues" evidence="7">
    <location>
        <begin position="186"/>
        <end position="201"/>
    </location>
</feature>
<dbReference type="SMART" id="SM00320">
    <property type="entry name" value="WD40"/>
    <property type="match status" value="6"/>
</dbReference>
<comment type="subunit">
    <text evidence="6">Interacts with CUL4A and/or CUL4B.</text>
</comment>
<keyword evidence="4 6" id="KW-0853">WD repeat</keyword>
<protein>
    <recommendedName>
        <fullName evidence="3 6">WD repeat-containing protein 76</fullName>
    </recommendedName>
</protein>
<comment type="similarity">
    <text evidence="2 6">Belongs to the WD repeat DDB2/WDR76 family.</text>
</comment>
<dbReference type="GeneID" id="102000002"/>
<dbReference type="Pfam" id="PF00400">
    <property type="entry name" value="WD40"/>
    <property type="match status" value="1"/>
</dbReference>
<evidence type="ECO:0000313" key="9">
    <source>
        <dbReference type="RefSeq" id="XP_026643473.1"/>
    </source>
</evidence>
<reference evidence="9" key="1">
    <citation type="submission" date="2025-08" db="UniProtKB">
        <authorList>
            <consortium name="RefSeq"/>
        </authorList>
    </citation>
    <scope>IDENTIFICATION</scope>
</reference>
<feature type="compositionally biased region" description="Polar residues" evidence="7">
    <location>
        <begin position="65"/>
        <end position="79"/>
    </location>
</feature>
<proteinExistence type="inferred from homology"/>
<accession>A0ABM1UNB1</accession>
<keyword evidence="5" id="KW-0677">Repeat</keyword>
<feature type="region of interest" description="Disordered" evidence="7">
    <location>
        <begin position="65"/>
        <end position="85"/>
    </location>
</feature>
<keyword evidence="8" id="KW-1185">Reference proteome</keyword>
<feature type="region of interest" description="Disordered" evidence="7">
    <location>
        <begin position="186"/>
        <end position="206"/>
    </location>
</feature>
<sequence>MSGSDVEVEEKAASKQCCQVQVNEYKENENSDYTSLRPVYTTLGKTAKVYLSPFSLSNTKLFKSSRSPFENNSNNSVSHKTGRKKTCREVLTSKMKTVSSKAESLLLKPPSEACTESTKLEPKNTAEPVTLSVNMASSDEDSSPGLDDFSGLSPYERKRLKNIRENAKFFASLQLSESAARLRGMIKKRQQPESKRKRPKKKENEIGCRRSMRLLKVDPLGVPLPVAPTQPELEEEENPLLPPGPLEMIPENQDDSNGLLLKASLKTWAEMSKTSNERTEEGLSSIKSYKAKLSGMVISEATVCKVTKGAITSVALHPSEERTLVAAGAKSGQIGLWDLTQQREDEPYVFYPHSQPVSCLYFSPSNPAHLLSLSYDGTLRCGDFSTAIFEEVYRNEGSSPSSFDFLAEDASTLLVGHWDGHLSLVDRRTPGTSYEKLFNSSMGKIRTVHVHPVSRQYFVTAGLRDVHIYDARHLNSRRSQPLISVTEHTKSIASAYFSPVTGNRVVTTCADCKLRVFDSSSVSSQIPLLTTIRHNTITGRWLTRFQAVWDPKQEDCFIVGSMAQPRRVEVFHETGKSVYSFLGECLVSVCSLSVMHPTRYVLAGGNSSGRLHVFMHQESF</sequence>
<evidence type="ECO:0000256" key="6">
    <source>
        <dbReference type="RuleBase" id="RU365004"/>
    </source>
</evidence>
<dbReference type="InterPro" id="IPR036322">
    <property type="entry name" value="WD40_repeat_dom_sf"/>
</dbReference>
<comment type="function">
    <text evidence="1 6">Specifically binds 5-hydroxymethylcytosine (5hmC), suggesting that it acts as a specific reader of 5hmC.</text>
</comment>
<dbReference type="InterPro" id="IPR015943">
    <property type="entry name" value="WD40/YVTN_repeat-like_dom_sf"/>
</dbReference>
<dbReference type="PANTHER" id="PTHR14773">
    <property type="entry name" value="WD REPEAT-CONTAINING PROTEIN 76"/>
    <property type="match status" value="1"/>
</dbReference>
<dbReference type="PANTHER" id="PTHR14773:SF0">
    <property type="entry name" value="WD REPEAT-CONTAINING PROTEIN 76"/>
    <property type="match status" value="1"/>
</dbReference>
<evidence type="ECO:0000256" key="1">
    <source>
        <dbReference type="ARBA" id="ARBA00002530"/>
    </source>
</evidence>
<organism evidence="8 9">
    <name type="scientific">Microtus ochrogaster</name>
    <name type="common">Prairie vole</name>
    <dbReference type="NCBI Taxonomy" id="79684"/>
    <lineage>
        <taxon>Eukaryota</taxon>
        <taxon>Metazoa</taxon>
        <taxon>Chordata</taxon>
        <taxon>Craniata</taxon>
        <taxon>Vertebrata</taxon>
        <taxon>Euteleostomi</taxon>
        <taxon>Mammalia</taxon>
        <taxon>Eutheria</taxon>
        <taxon>Euarchontoglires</taxon>
        <taxon>Glires</taxon>
        <taxon>Rodentia</taxon>
        <taxon>Myomorpha</taxon>
        <taxon>Muroidea</taxon>
        <taxon>Cricetidae</taxon>
        <taxon>Arvicolinae</taxon>
        <taxon>Microtus</taxon>
    </lineage>
</organism>
<gene>
    <name evidence="9" type="primary">Wdr76</name>
</gene>
<dbReference type="Gene3D" id="2.130.10.10">
    <property type="entry name" value="YVTN repeat-like/Quinoprotein amine dehydrogenase"/>
    <property type="match status" value="1"/>
</dbReference>
<feature type="region of interest" description="Disordered" evidence="7">
    <location>
        <begin position="109"/>
        <end position="128"/>
    </location>
</feature>
<dbReference type="InterPro" id="IPR050853">
    <property type="entry name" value="WD_repeat_DNA-damage-binding"/>
</dbReference>
<evidence type="ECO:0000256" key="3">
    <source>
        <dbReference type="ARBA" id="ARBA00021234"/>
    </source>
</evidence>
<evidence type="ECO:0000256" key="7">
    <source>
        <dbReference type="SAM" id="MobiDB-lite"/>
    </source>
</evidence>
<dbReference type="SUPFAM" id="SSF50978">
    <property type="entry name" value="WD40 repeat-like"/>
    <property type="match status" value="1"/>
</dbReference>
<evidence type="ECO:0000256" key="4">
    <source>
        <dbReference type="ARBA" id="ARBA00022574"/>
    </source>
</evidence>
<name>A0ABM1UNB1_MICOH</name>